<sequence>MKTVRIGTGAGCGNDRIEPAMEIVKNGEVDYIIFECLSERTISIAQMDKISNPKRGYNELLEYRMEKILPICKEKDVKIITNMGAANPIEAAERTIEIAKKQGIKGLKVAVIEGDNIKDKIKKYSNYNMLESGDSLEKILEKIVSANAYLGIEPIVEALKKGADVIITGRIADPSLFLAPLVYEFNWNQQDYDLMAKGTLVGHMLECGAQVTGGYFAEPGYKEVAGLWNLGFPIAEVNEYGDAIITKVEGTGGIIDRRTCTEQLLYEIQDPANYITPDCVADFSGVEIEEIGKDKVSIKGAKGKKRPEKLKVSVGYKEYFIGEGQISYGGSGAMERAKLASEIIVKRLELSKVEYEELKIDFIGYNSLYKNKITKDMMMENFKELNDIRLRVTARTKDRFSAFRVGNEVESMYTNGPSAGGGATKKVTDVVSLSSILIPREDLRTEIILREV</sequence>
<dbReference type="Proteomes" id="UP000190256">
    <property type="component" value="Unassembled WGS sequence"/>
</dbReference>
<comment type="caution">
    <text evidence="3">The sequence shown here is derived from an EMBL/GenBank/DDBJ whole genome shotgun (WGS) entry which is preliminary data.</text>
</comment>
<dbReference type="Pfam" id="PF07287">
    <property type="entry name" value="AtuA"/>
    <property type="match status" value="1"/>
</dbReference>
<keyword evidence="4" id="KW-1185">Reference proteome</keyword>
<dbReference type="RefSeq" id="WP_078023702.1">
    <property type="nucleotide sequence ID" value="NZ_JADPGM010000004.1"/>
</dbReference>
<dbReference type="OrthoDB" id="9763456at2"/>
<accession>A0A1S9I1T2</accession>
<evidence type="ECO:0000313" key="2">
    <source>
        <dbReference type="EMBL" id="OOO62675.1"/>
    </source>
</evidence>
<evidence type="ECO:0000259" key="1">
    <source>
        <dbReference type="Pfam" id="PF07287"/>
    </source>
</evidence>
<dbReference type="EMBL" id="MRAE01000032">
    <property type="protein sequence ID" value="OOO64276.1"/>
    <property type="molecule type" value="Genomic_DNA"/>
</dbReference>
<evidence type="ECO:0000313" key="3">
    <source>
        <dbReference type="EMBL" id="OOO64276.1"/>
    </source>
</evidence>
<dbReference type="InterPro" id="IPR010839">
    <property type="entry name" value="AtuA_N"/>
</dbReference>
<dbReference type="Proteomes" id="UP000190206">
    <property type="component" value="Unassembled WGS sequence"/>
</dbReference>
<name>A0A1S9I1T2_9CLOT</name>
<feature type="domain" description="Acyclic terpene utilisation N-terminal" evidence="1">
    <location>
        <begin position="4"/>
        <end position="447"/>
    </location>
</feature>
<dbReference type="PANTHER" id="PTHR47472">
    <property type="entry name" value="PROPIONYL-COA CARBOXYLASE"/>
    <property type="match status" value="1"/>
</dbReference>
<evidence type="ECO:0000313" key="5">
    <source>
        <dbReference type="Proteomes" id="UP000190256"/>
    </source>
</evidence>
<organism evidence="3 5">
    <name type="scientific">Clostridium tepidum</name>
    <dbReference type="NCBI Taxonomy" id="1962263"/>
    <lineage>
        <taxon>Bacteria</taxon>
        <taxon>Bacillati</taxon>
        <taxon>Bacillota</taxon>
        <taxon>Clostridia</taxon>
        <taxon>Eubacteriales</taxon>
        <taxon>Clostridiaceae</taxon>
        <taxon>Clostridium</taxon>
    </lineage>
</organism>
<reference evidence="2 4" key="1">
    <citation type="submission" date="2016-12" db="EMBL/GenBank/DDBJ databases">
        <title>Clostridium tepidum sp. nov., a close relative of Clostridium sporogenes and Clostridium botulinum Group I.</title>
        <authorList>
            <person name="Dobritsa A.P."/>
            <person name="Kutumbaka K."/>
            <person name="Werner K."/>
            <person name="Samadpour M."/>
        </authorList>
    </citation>
    <scope>NUCLEOTIDE SEQUENCE [LARGE SCALE GENOMIC DNA]</scope>
    <source>
        <strain evidence="2 4">PE</strain>
    </source>
</reference>
<protein>
    <submittedName>
        <fullName evidence="3">ABC transporter substrate-binding protein</fullName>
    </submittedName>
</protein>
<proteinExistence type="predicted"/>
<reference evidence="3 5" key="2">
    <citation type="submission" date="2016-12" db="EMBL/GenBank/DDBJ databases">
        <title>Clostridium tepidum sp. nov., a close relative of Clostridium sporogenes and Clostridium botulinum Group I.</title>
        <authorList>
            <person name="Dobritsa A.P."/>
            <person name="Kutumbaka K.K."/>
            <person name="Werner K."/>
            <person name="Wiedmann M."/>
            <person name="Asmus A."/>
            <person name="Samadpour M."/>
        </authorList>
    </citation>
    <scope>NUCLEOTIDE SEQUENCE [LARGE SCALE GENOMIC DNA]</scope>
    <source>
        <strain evidence="3 5">IEH 97212</strain>
    </source>
</reference>
<dbReference type="EMBL" id="MRAD01000004">
    <property type="protein sequence ID" value="OOO62675.1"/>
    <property type="molecule type" value="Genomic_DNA"/>
</dbReference>
<dbReference type="STRING" id="1962263.BS637_05150"/>
<gene>
    <name evidence="2" type="ORF">BS637_05150</name>
    <name evidence="3" type="ORF">BS638_11185</name>
</gene>
<dbReference type="PANTHER" id="PTHR47472:SF1">
    <property type="entry name" value="DUF1446-DOMAIN-CONTAINING PROTEIN"/>
    <property type="match status" value="1"/>
</dbReference>
<evidence type="ECO:0000313" key="4">
    <source>
        <dbReference type="Proteomes" id="UP000190206"/>
    </source>
</evidence>
<dbReference type="AlphaFoldDB" id="A0A1S9I1T2"/>